<evidence type="ECO:0000256" key="1">
    <source>
        <dbReference type="SAM" id="Phobius"/>
    </source>
</evidence>
<feature type="domain" description="Protein FecR C-terminal" evidence="3">
    <location>
        <begin position="323"/>
        <end position="389"/>
    </location>
</feature>
<dbReference type="InterPro" id="IPR006860">
    <property type="entry name" value="FecR"/>
</dbReference>
<dbReference type="PANTHER" id="PTHR30273">
    <property type="entry name" value="PERIPLASMIC SIGNAL SENSOR AND SIGMA FACTOR ACTIVATOR FECR-RELATED"/>
    <property type="match status" value="1"/>
</dbReference>
<name>A0ABP8HIK5_9BACT</name>
<keyword evidence="1" id="KW-1133">Transmembrane helix</keyword>
<organism evidence="4 5">
    <name type="scientific">Flaviaesturariibacter amylovorans</name>
    <dbReference type="NCBI Taxonomy" id="1084520"/>
    <lineage>
        <taxon>Bacteria</taxon>
        <taxon>Pseudomonadati</taxon>
        <taxon>Bacteroidota</taxon>
        <taxon>Chitinophagia</taxon>
        <taxon>Chitinophagales</taxon>
        <taxon>Chitinophagaceae</taxon>
        <taxon>Flaviaestuariibacter</taxon>
    </lineage>
</organism>
<dbReference type="InterPro" id="IPR032508">
    <property type="entry name" value="FecR_C"/>
</dbReference>
<comment type="caution">
    <text evidence="4">The sequence shown here is derived from an EMBL/GenBank/DDBJ whole genome shotgun (WGS) entry which is preliminary data.</text>
</comment>
<dbReference type="EMBL" id="BAABGY010000011">
    <property type="protein sequence ID" value="GAA4339810.1"/>
    <property type="molecule type" value="Genomic_DNA"/>
</dbReference>
<reference evidence="5" key="1">
    <citation type="journal article" date="2019" name="Int. J. Syst. Evol. Microbiol.">
        <title>The Global Catalogue of Microorganisms (GCM) 10K type strain sequencing project: providing services to taxonomists for standard genome sequencing and annotation.</title>
        <authorList>
            <consortium name="The Broad Institute Genomics Platform"/>
            <consortium name="The Broad Institute Genome Sequencing Center for Infectious Disease"/>
            <person name="Wu L."/>
            <person name="Ma J."/>
        </authorList>
    </citation>
    <scope>NUCLEOTIDE SEQUENCE [LARGE SCALE GENOMIC DNA]</scope>
    <source>
        <strain evidence="5">JCM 17919</strain>
    </source>
</reference>
<gene>
    <name evidence="4" type="ORF">GCM10023184_37190</name>
</gene>
<dbReference type="Gene3D" id="3.55.50.30">
    <property type="match status" value="1"/>
</dbReference>
<keyword evidence="5" id="KW-1185">Reference proteome</keyword>
<protein>
    <submittedName>
        <fullName evidence="4">DUF4974 domain-containing protein</fullName>
    </submittedName>
</protein>
<keyword evidence="1" id="KW-0472">Membrane</keyword>
<sequence>MNGNDLPDKDLPVAERIAYLIAGFLRGTLTTSEHNELDAWVVASEENTRLFEQLTDESTIEAGLRWQERLNEDAALEKVKGRIAPKPTRPLWLFALAACVLLFGIGLFLFTRTASAPSPVALSGTPGTPGRDQAVLTLAGGRTIILDAAANGTVASEGGIDVNKGAAGELLYQGTTAETLWHTVSIPRGGQYRLQLSDGSRIWVNAQSKLRFPASFADGERTVELEGEAYFEVAKDARRPFLVAVRVGAGTIQTVEVLGTHFNINGYGDEGGVRTTLLEGSVRVREGPHSVVLKPGEEASGEGNLKVRAGDPVAATAWKDGLFRFRGASIQTIAAQLGRWYDLEVEVRGDIPDHFTATIDRKEPLQDLLKVLEDTRQVRFRLEGNKLIITP</sequence>
<dbReference type="Pfam" id="PF04773">
    <property type="entry name" value="FecR"/>
    <property type="match status" value="1"/>
</dbReference>
<evidence type="ECO:0000259" key="3">
    <source>
        <dbReference type="Pfam" id="PF16344"/>
    </source>
</evidence>
<feature type="domain" description="FecR protein" evidence="2">
    <location>
        <begin position="183"/>
        <end position="283"/>
    </location>
</feature>
<dbReference type="Proteomes" id="UP001501725">
    <property type="component" value="Unassembled WGS sequence"/>
</dbReference>
<proteinExistence type="predicted"/>
<dbReference type="RefSeq" id="WP_345257344.1">
    <property type="nucleotide sequence ID" value="NZ_BAABGY010000011.1"/>
</dbReference>
<evidence type="ECO:0000259" key="2">
    <source>
        <dbReference type="Pfam" id="PF04773"/>
    </source>
</evidence>
<evidence type="ECO:0000313" key="5">
    <source>
        <dbReference type="Proteomes" id="UP001501725"/>
    </source>
</evidence>
<dbReference type="PANTHER" id="PTHR30273:SF2">
    <property type="entry name" value="PROTEIN FECR"/>
    <property type="match status" value="1"/>
</dbReference>
<evidence type="ECO:0000313" key="4">
    <source>
        <dbReference type="EMBL" id="GAA4339810.1"/>
    </source>
</evidence>
<dbReference type="Pfam" id="PF16344">
    <property type="entry name" value="FecR_C"/>
    <property type="match status" value="1"/>
</dbReference>
<dbReference type="InterPro" id="IPR012373">
    <property type="entry name" value="Ferrdict_sens_TM"/>
</dbReference>
<keyword evidence="1" id="KW-0812">Transmembrane</keyword>
<dbReference type="Gene3D" id="2.60.120.1440">
    <property type="match status" value="1"/>
</dbReference>
<feature type="transmembrane region" description="Helical" evidence="1">
    <location>
        <begin position="91"/>
        <end position="110"/>
    </location>
</feature>
<accession>A0ABP8HIK5</accession>